<dbReference type="EMBL" id="CP117411">
    <property type="protein sequence ID" value="WCT73678.1"/>
    <property type="molecule type" value="Genomic_DNA"/>
</dbReference>
<name>A0ABY7TKW9_9SPHN</name>
<evidence type="ECO:0000313" key="2">
    <source>
        <dbReference type="Proteomes" id="UP001220395"/>
    </source>
</evidence>
<dbReference type="RefSeq" id="WP_273688108.1">
    <property type="nucleotide sequence ID" value="NZ_CP117411.1"/>
</dbReference>
<proteinExistence type="predicted"/>
<gene>
    <name evidence="1" type="ORF">PQ455_00145</name>
</gene>
<accession>A0ABY7TKW9</accession>
<organism evidence="1 2">
    <name type="scientific">Sphingomonas naphthae</name>
    <dbReference type="NCBI Taxonomy" id="1813468"/>
    <lineage>
        <taxon>Bacteria</taxon>
        <taxon>Pseudomonadati</taxon>
        <taxon>Pseudomonadota</taxon>
        <taxon>Alphaproteobacteria</taxon>
        <taxon>Sphingomonadales</taxon>
        <taxon>Sphingomonadaceae</taxon>
        <taxon>Sphingomonas</taxon>
    </lineage>
</organism>
<sequence length="68" mass="6929">MTFGENAARLAGVAGALLGWRPEEFWRATPGEFAAVVAALAGVGAGQGGERPALADDLARLMEAFPDG</sequence>
<dbReference type="InterPro" id="IPR019056">
    <property type="entry name" value="Phage_TAC_6"/>
</dbReference>
<dbReference type="Proteomes" id="UP001220395">
    <property type="component" value="Chromosome"/>
</dbReference>
<reference evidence="1 2" key="1">
    <citation type="submission" date="2023-02" db="EMBL/GenBank/DDBJ databases">
        <title>Genome sequence of Sphingomonas naphthae.</title>
        <authorList>
            <person name="Kim S."/>
            <person name="Heo J."/>
            <person name="Kwon S.-W."/>
        </authorList>
    </citation>
    <scope>NUCLEOTIDE SEQUENCE [LARGE SCALE GENOMIC DNA]</scope>
    <source>
        <strain evidence="1 2">KACC 18716</strain>
    </source>
</reference>
<evidence type="ECO:0000313" key="1">
    <source>
        <dbReference type="EMBL" id="WCT73678.1"/>
    </source>
</evidence>
<protein>
    <submittedName>
        <fullName evidence="1">Phage tail assembly chaperone</fullName>
    </submittedName>
</protein>
<dbReference type="Pfam" id="PF09550">
    <property type="entry name" value="Phage_TAC_6"/>
    <property type="match status" value="1"/>
</dbReference>
<keyword evidence="2" id="KW-1185">Reference proteome</keyword>